<accession>A0A9W6G129</accession>
<dbReference type="Pfam" id="PF13290">
    <property type="entry name" value="CHB_HEX_C_1"/>
    <property type="match status" value="4"/>
</dbReference>
<feature type="domain" description="GH29D-like beta-sandwich" evidence="2">
    <location>
        <begin position="676"/>
        <end position="741"/>
    </location>
</feature>
<dbReference type="PANTHER" id="PTHR41775">
    <property type="entry name" value="SECRETED PROTEIN-RELATED"/>
    <property type="match status" value="1"/>
</dbReference>
<dbReference type="EMBL" id="BSDS01000001">
    <property type="protein sequence ID" value="GLI38500.1"/>
    <property type="molecule type" value="Genomic_DNA"/>
</dbReference>
<dbReference type="Proteomes" id="UP001144352">
    <property type="component" value="Unassembled WGS sequence"/>
</dbReference>
<dbReference type="NCBIfam" id="TIGR03296">
    <property type="entry name" value="M6dom_TIGR03296"/>
    <property type="match status" value="1"/>
</dbReference>
<organism evidence="3 4">
    <name type="scientific">Geobacter hydrogenophilus</name>
    <dbReference type="NCBI Taxonomy" id="40983"/>
    <lineage>
        <taxon>Bacteria</taxon>
        <taxon>Pseudomonadati</taxon>
        <taxon>Thermodesulfobacteriota</taxon>
        <taxon>Desulfuromonadia</taxon>
        <taxon>Geobacterales</taxon>
        <taxon>Geobacteraceae</taxon>
        <taxon>Geobacter</taxon>
    </lineage>
</organism>
<sequence length="1329" mass="138357">MGVSKKVAAWVSRALPAAVCGILLATASMPAVAMQLPRPGEIEQLKASGEFENRRKFADEVGNNKIDPELVKRAVNKAKRKALQAQGFAPSDVDQMAGTYAPPPAWTGMPTTGTVKIFALLIDFNDYNAQTTQANVDSVLFGSGNPADAPYESLAAYYNRSSYGLLTFSGATLGWYRPAYNRSTVAQTITGRENLIKEALNYFDAQGHDFSQYDNNGDGKIDYFLVIWTGPAGAWASFWWGYATSFSDSSYLLDGKRLGKYSWQWEGSPYGQQFKPLVTIHETGHALGLPDYYDYNDASGPKGGLGGLDMMDHTWGDHNAFNKWVLDWLSPTVVASGSQTITLNPSATSPDAVLIMPAITSGDLFDEYFMVQNRYRTGNDSGIPNDGLLIWHVDATLNAGGTNYVYNNSDSSHKLLRLMEADGLEEIEKNLSYNSADAGDFYVPGIAFGPGTAPSSSSYAAYNTGVSVSNIVRSGSQLTATFSVNAAVPSGSVKINGGAVLCNSSTVTLTMTATGGSAPLSHMRFSNDNSTWSAWEQYGNFKSWTLSSGDGAKTVYVQFRNLYSLDSDINSATITLDTTAPTAVIVANGSLGGVIKASTFGFSVSGVAGYRYKIDAGAWSAEIPGVTAMNIVGVTTGTHTLSVVGRDEAGNWQSTSTPTSLNWTTDVTAPTTTASPAGGTYTSAQTVTLAANETATIYYTTNGAVPTTSSSVYSSPITVTPPATLKYFAVDPAGNAEAVKTQIYAVPAGVKLTGVPTALTKLTSATVGVTGTYVTYKYIFDGGTESAEMPITTKIAKTGLAAGSHTLSVRGKTSAGVWQTAPTTATWTIDLTIPATTASPTGGIYSMAQSVTLSASETATIYYTTNGTTPTTASPKYTGAIPVTNTMTIKYFAKDAAGNTETVKSQTYNFPPTATLTGVPASLTKLATALITVGGPGVTAYQYSLDSGTTWSAETPVATKISLSGLTSGVKTLQVKGKNGGSGAWQISPITATWTVDTVKPVTSASLAGGTYAAPQAVTLSASETATIYYTTTGLTPTIASPKYTGPIAVNATTTLKFFAVDTAGNIETVQSRLYTLPLAAVVTGVPAAPTKLTSVSLTVGGAGVTAYKYSIDGGAQSAETLISTKIAKTGLTAGSHTVSVYGKNAAGTWQSTPTTVSWTIDLVKPVTTASLPAGTYGSPQTITLSANETATIYYTTTGVAPTAASPKYTGPVTVTTTTTLKYFAVDAAGNAEAVKSAVYALPPTTLISGVPSGTTAATTATLAVSGDFVTAYKYKLDSGVWSAEIPVAQTRSFVGLESGTHVLSVIGKNVGGTWQDAAAATAAVWTVQ</sequence>
<reference evidence="3" key="1">
    <citation type="submission" date="2022-12" db="EMBL/GenBank/DDBJ databases">
        <title>Reference genome sequencing for broad-spectrum identification of bacterial and archaeal isolates by mass spectrometry.</title>
        <authorList>
            <person name="Sekiguchi Y."/>
            <person name="Tourlousse D.M."/>
        </authorList>
    </citation>
    <scope>NUCLEOTIDE SEQUENCE</scope>
    <source>
        <strain evidence="3">H2</strain>
    </source>
</reference>
<evidence type="ECO:0000259" key="2">
    <source>
        <dbReference type="Pfam" id="PF13290"/>
    </source>
</evidence>
<feature type="domain" description="GH29D-like beta-sandwich" evidence="2">
    <location>
        <begin position="840"/>
        <end position="905"/>
    </location>
</feature>
<dbReference type="Gene3D" id="3.40.390.10">
    <property type="entry name" value="Collagenase (Catalytic Domain)"/>
    <property type="match status" value="1"/>
</dbReference>
<keyword evidence="1" id="KW-0732">Signal</keyword>
<comment type="caution">
    <text evidence="3">The sequence shown here is derived from an EMBL/GenBank/DDBJ whole genome shotgun (WGS) entry which is preliminary data.</text>
</comment>
<dbReference type="InterPro" id="IPR008757">
    <property type="entry name" value="Peptidase_M6-like_domain"/>
</dbReference>
<dbReference type="InterPro" id="IPR024079">
    <property type="entry name" value="MetalloPept_cat_dom_sf"/>
</dbReference>
<evidence type="ECO:0000313" key="4">
    <source>
        <dbReference type="Proteomes" id="UP001144352"/>
    </source>
</evidence>
<dbReference type="GO" id="GO:0006508">
    <property type="term" value="P:proteolysis"/>
    <property type="evidence" value="ECO:0007669"/>
    <property type="project" value="InterPro"/>
</dbReference>
<feature type="domain" description="GH29D-like beta-sandwich" evidence="2">
    <location>
        <begin position="1008"/>
        <end position="1071"/>
    </location>
</feature>
<feature type="signal peptide" evidence="1">
    <location>
        <begin position="1"/>
        <end position="33"/>
    </location>
</feature>
<dbReference type="SUPFAM" id="SSF55486">
    <property type="entry name" value="Metalloproteases ('zincins'), catalytic domain"/>
    <property type="match status" value="1"/>
</dbReference>
<dbReference type="RefSeq" id="WP_246551649.1">
    <property type="nucleotide sequence ID" value="NZ_BSDS01000001.1"/>
</dbReference>
<evidence type="ECO:0000256" key="1">
    <source>
        <dbReference type="SAM" id="SignalP"/>
    </source>
</evidence>
<feature type="domain" description="GH29D-like beta-sandwich" evidence="2">
    <location>
        <begin position="1173"/>
        <end position="1237"/>
    </location>
</feature>
<keyword evidence="4" id="KW-1185">Reference proteome</keyword>
<gene>
    <name evidence="3" type="ORF">GHYDROH2_20010</name>
</gene>
<dbReference type="GO" id="GO:0008237">
    <property type="term" value="F:metallopeptidase activity"/>
    <property type="evidence" value="ECO:0007669"/>
    <property type="project" value="InterPro"/>
</dbReference>
<dbReference type="PANTHER" id="PTHR41775:SF1">
    <property type="entry name" value="PEPTIDASE M6-LIKE DOMAIN-CONTAINING PROTEIN"/>
    <property type="match status" value="1"/>
</dbReference>
<evidence type="ECO:0000313" key="3">
    <source>
        <dbReference type="EMBL" id="GLI38500.1"/>
    </source>
</evidence>
<dbReference type="InterPro" id="IPR059177">
    <property type="entry name" value="GH29D-like_dom"/>
</dbReference>
<feature type="chain" id="PRO_5040730696" description="GH29D-like beta-sandwich domain-containing protein" evidence="1">
    <location>
        <begin position="34"/>
        <end position="1329"/>
    </location>
</feature>
<proteinExistence type="predicted"/>
<name>A0A9W6G129_9BACT</name>
<protein>
    <recommendedName>
        <fullName evidence="2">GH29D-like beta-sandwich domain-containing protein</fullName>
    </recommendedName>
</protein>